<dbReference type="Gene3D" id="3.10.450.50">
    <property type="match status" value="1"/>
</dbReference>
<dbReference type="InterPro" id="IPR032710">
    <property type="entry name" value="NTF2-like_dom_sf"/>
</dbReference>
<keyword evidence="3" id="KW-1185">Reference proteome</keyword>
<dbReference type="EMBL" id="JBCGDC010000006">
    <property type="protein sequence ID" value="MFB6392131.1"/>
    <property type="molecule type" value="Genomic_DNA"/>
</dbReference>
<protein>
    <submittedName>
        <fullName evidence="2">Nuclear transport factor 2 family protein</fullName>
    </submittedName>
</protein>
<proteinExistence type="predicted"/>
<name>A0ABV5CM75_9ACTN</name>
<gene>
    <name evidence="2" type="ORF">AAFH96_03300</name>
</gene>
<evidence type="ECO:0000313" key="2">
    <source>
        <dbReference type="EMBL" id="MFB6392131.1"/>
    </source>
</evidence>
<feature type="domain" description="DUF4440" evidence="1">
    <location>
        <begin position="8"/>
        <end position="111"/>
    </location>
</feature>
<dbReference type="InterPro" id="IPR027843">
    <property type="entry name" value="DUF4440"/>
</dbReference>
<evidence type="ECO:0000313" key="3">
    <source>
        <dbReference type="Proteomes" id="UP001582793"/>
    </source>
</evidence>
<reference evidence="2 3" key="1">
    <citation type="submission" date="2024-04" db="EMBL/GenBank/DDBJ databases">
        <title>Polymorphospora sp. isolated from Baiyangdian Lake in Xiong'an New Area.</title>
        <authorList>
            <person name="Zhang X."/>
            <person name="Liu J."/>
        </authorList>
    </citation>
    <scope>NUCLEOTIDE SEQUENCE [LARGE SCALE GENOMIC DNA]</scope>
    <source>
        <strain evidence="2 3">2-325</strain>
    </source>
</reference>
<dbReference type="Pfam" id="PF14534">
    <property type="entry name" value="DUF4440"/>
    <property type="match status" value="1"/>
</dbReference>
<dbReference type="SUPFAM" id="SSF54427">
    <property type="entry name" value="NTF2-like"/>
    <property type="match status" value="1"/>
</dbReference>
<evidence type="ECO:0000259" key="1">
    <source>
        <dbReference type="Pfam" id="PF14534"/>
    </source>
</evidence>
<accession>A0ABV5CM75</accession>
<organism evidence="2 3">
    <name type="scientific">Polymorphospora lycopeni</name>
    <dbReference type="NCBI Taxonomy" id="3140240"/>
    <lineage>
        <taxon>Bacteria</taxon>
        <taxon>Bacillati</taxon>
        <taxon>Actinomycetota</taxon>
        <taxon>Actinomycetes</taxon>
        <taxon>Micromonosporales</taxon>
        <taxon>Micromonosporaceae</taxon>
        <taxon>Polymorphospora</taxon>
    </lineage>
</organism>
<dbReference type="RefSeq" id="WP_364218476.1">
    <property type="nucleotide sequence ID" value="NZ_JBCGDC010000006.1"/>
</dbReference>
<comment type="caution">
    <text evidence="2">The sequence shown here is derived from an EMBL/GenBank/DDBJ whole genome shotgun (WGS) entry which is preliminary data.</text>
</comment>
<sequence>MAYDELFELEEQGWRALSSTPGEAAAFYGRVLDDEVVMLLPGGLVIDDRAAAIEAMSGQPWSSYRLEEVRVRRPTPDTALVAYGVVAVRVGAAEYSALVGSGYARREAGWRLTFHQQTPR</sequence>
<dbReference type="Proteomes" id="UP001582793">
    <property type="component" value="Unassembled WGS sequence"/>
</dbReference>